<evidence type="ECO:0000256" key="8">
    <source>
        <dbReference type="ARBA" id="ARBA00023012"/>
    </source>
</evidence>
<dbReference type="PRINTS" id="PR00344">
    <property type="entry name" value="BCTRLSENSOR"/>
</dbReference>
<reference evidence="10 11" key="1">
    <citation type="submission" date="2020-06" db="EMBL/GenBank/DDBJ databases">
        <title>Rhizobium sp.nov. isolated from the tomato plant.</title>
        <authorList>
            <person name="Thin K.K."/>
            <person name="Zhang X."/>
            <person name="He S."/>
        </authorList>
    </citation>
    <scope>NUCLEOTIDE SEQUENCE [LARGE SCALE GENOMIC DNA]</scope>
    <source>
        <strain evidence="10 11">DBTS2</strain>
    </source>
</reference>
<dbReference type="Pfam" id="PF00512">
    <property type="entry name" value="HisKA"/>
    <property type="match status" value="1"/>
</dbReference>
<dbReference type="PROSITE" id="PS50109">
    <property type="entry name" value="HIS_KIN"/>
    <property type="match status" value="1"/>
</dbReference>
<keyword evidence="8" id="KW-0902">Two-component regulatory system</keyword>
<comment type="catalytic activity">
    <reaction evidence="1">
        <text>ATP + protein L-histidine = ADP + protein N-phospho-L-histidine.</text>
        <dbReference type="EC" id="2.7.13.3"/>
    </reaction>
</comment>
<gene>
    <name evidence="10" type="ORF">HV823_23960</name>
</gene>
<comment type="caution">
    <text evidence="10">The sequence shown here is derived from an EMBL/GenBank/DDBJ whole genome shotgun (WGS) entry which is preliminary data.</text>
</comment>
<dbReference type="Pfam" id="PF02518">
    <property type="entry name" value="HATPase_c"/>
    <property type="match status" value="1"/>
</dbReference>
<organism evidence="10 11">
    <name type="scientific">Mycoplana rhizolycopersici</name>
    <dbReference type="NCBI Taxonomy" id="2746702"/>
    <lineage>
        <taxon>Bacteria</taxon>
        <taxon>Pseudomonadati</taxon>
        <taxon>Pseudomonadota</taxon>
        <taxon>Alphaproteobacteria</taxon>
        <taxon>Hyphomicrobiales</taxon>
        <taxon>Rhizobiaceae</taxon>
        <taxon>Mycoplana</taxon>
    </lineage>
</organism>
<evidence type="ECO:0000256" key="7">
    <source>
        <dbReference type="ARBA" id="ARBA00022840"/>
    </source>
</evidence>
<evidence type="ECO:0000313" key="10">
    <source>
        <dbReference type="EMBL" id="NVP58295.1"/>
    </source>
</evidence>
<dbReference type="InterPro" id="IPR003594">
    <property type="entry name" value="HATPase_dom"/>
</dbReference>
<proteinExistence type="predicted"/>
<dbReference type="SUPFAM" id="SSF55874">
    <property type="entry name" value="ATPase domain of HSP90 chaperone/DNA topoisomerase II/histidine kinase"/>
    <property type="match status" value="1"/>
</dbReference>
<dbReference type="SMART" id="SM00387">
    <property type="entry name" value="HATPase_c"/>
    <property type="match status" value="1"/>
</dbReference>
<dbReference type="Gene3D" id="3.30.565.10">
    <property type="entry name" value="Histidine kinase-like ATPase, C-terminal domain"/>
    <property type="match status" value="1"/>
</dbReference>
<keyword evidence="4" id="KW-0808">Transferase</keyword>
<dbReference type="CDD" id="cd00082">
    <property type="entry name" value="HisKA"/>
    <property type="match status" value="1"/>
</dbReference>
<evidence type="ECO:0000256" key="1">
    <source>
        <dbReference type="ARBA" id="ARBA00000085"/>
    </source>
</evidence>
<name>A0ABX2QKI1_9HYPH</name>
<dbReference type="PANTHER" id="PTHR43065:SF10">
    <property type="entry name" value="PEROXIDE STRESS-ACTIVATED HISTIDINE KINASE MAK3"/>
    <property type="match status" value="1"/>
</dbReference>
<evidence type="ECO:0000256" key="5">
    <source>
        <dbReference type="ARBA" id="ARBA00022741"/>
    </source>
</evidence>
<protein>
    <recommendedName>
        <fullName evidence="2">histidine kinase</fullName>
        <ecNumber evidence="2">2.7.13.3</ecNumber>
    </recommendedName>
</protein>
<dbReference type="InterPro" id="IPR004358">
    <property type="entry name" value="Sig_transdc_His_kin-like_C"/>
</dbReference>
<keyword evidence="3" id="KW-0597">Phosphoprotein</keyword>
<dbReference type="EC" id="2.7.13.3" evidence="2"/>
<dbReference type="InterPro" id="IPR036097">
    <property type="entry name" value="HisK_dim/P_sf"/>
</dbReference>
<dbReference type="RefSeq" id="WP_176952195.1">
    <property type="nucleotide sequence ID" value="NZ_JABXYK010000023.1"/>
</dbReference>
<keyword evidence="7" id="KW-0067">ATP-binding</keyword>
<dbReference type="SUPFAM" id="SSF47384">
    <property type="entry name" value="Homodimeric domain of signal transducing histidine kinase"/>
    <property type="match status" value="1"/>
</dbReference>
<keyword evidence="11" id="KW-1185">Reference proteome</keyword>
<dbReference type="Gene3D" id="6.10.250.2580">
    <property type="match status" value="1"/>
</dbReference>
<keyword evidence="5" id="KW-0547">Nucleotide-binding</keyword>
<evidence type="ECO:0000256" key="4">
    <source>
        <dbReference type="ARBA" id="ARBA00022679"/>
    </source>
</evidence>
<dbReference type="InterPro" id="IPR036890">
    <property type="entry name" value="HATPase_C_sf"/>
</dbReference>
<evidence type="ECO:0000256" key="6">
    <source>
        <dbReference type="ARBA" id="ARBA00022777"/>
    </source>
</evidence>
<evidence type="ECO:0000256" key="3">
    <source>
        <dbReference type="ARBA" id="ARBA00022553"/>
    </source>
</evidence>
<accession>A0ABX2QKI1</accession>
<evidence type="ECO:0000259" key="9">
    <source>
        <dbReference type="PROSITE" id="PS50109"/>
    </source>
</evidence>
<dbReference type="SMART" id="SM00388">
    <property type="entry name" value="HisKA"/>
    <property type="match status" value="1"/>
</dbReference>
<dbReference type="PANTHER" id="PTHR43065">
    <property type="entry name" value="SENSOR HISTIDINE KINASE"/>
    <property type="match status" value="1"/>
</dbReference>
<dbReference type="EMBL" id="JABXYK010000023">
    <property type="protein sequence ID" value="NVP58295.1"/>
    <property type="molecule type" value="Genomic_DNA"/>
</dbReference>
<evidence type="ECO:0000313" key="11">
    <source>
        <dbReference type="Proteomes" id="UP000659172"/>
    </source>
</evidence>
<feature type="domain" description="Histidine kinase" evidence="9">
    <location>
        <begin position="208"/>
        <end position="424"/>
    </location>
</feature>
<sequence length="436" mass="47619">MIRARNRHRKPPTAGFPSIHIDPDLYQDLKASEARYRNLIDNVPLPLWQVDARSMARFFDETGPDCRHGGVDGRRTRELFELASNTVVVTGANDSAVDLLRAAGREELLGPVGYLFAASPDTAARIVEARYANRRNHVEEMRVRAFDGQLLEVLLFATFPQTQDCADLALIMMVDVTAQRRTEQKLQKVQADLAHASRVSALGELVATIAHEVRQPLSVIATDADTATRWLDRTEPNLSKARDLMMRVADNAHRASRVIGRIQDMTAKRDPVRTPVDINAIVEETTAFVSTECRLHAIVVSLRLHHGLPAVVGDRVQLQQILVNLLLNSIQAIAAANTERREITVETSYGGCGAISFSVRDTGGGIPPQHLDRIFEGFFSTKADGIGIGLAICRSIVADHEGSIHVDSGAGEGACFVVTLPIPHGGAIGRVGQTFV</sequence>
<dbReference type="Proteomes" id="UP000659172">
    <property type="component" value="Unassembled WGS sequence"/>
</dbReference>
<dbReference type="InterPro" id="IPR035965">
    <property type="entry name" value="PAS-like_dom_sf"/>
</dbReference>
<dbReference type="SUPFAM" id="SSF55785">
    <property type="entry name" value="PYP-like sensor domain (PAS domain)"/>
    <property type="match status" value="1"/>
</dbReference>
<dbReference type="Gene3D" id="1.10.287.130">
    <property type="match status" value="1"/>
</dbReference>
<evidence type="ECO:0000256" key="2">
    <source>
        <dbReference type="ARBA" id="ARBA00012438"/>
    </source>
</evidence>
<dbReference type="InterPro" id="IPR005467">
    <property type="entry name" value="His_kinase_dom"/>
</dbReference>
<keyword evidence="6" id="KW-0418">Kinase</keyword>
<dbReference type="Gene3D" id="3.30.450.20">
    <property type="entry name" value="PAS domain"/>
    <property type="match status" value="1"/>
</dbReference>
<dbReference type="InterPro" id="IPR003661">
    <property type="entry name" value="HisK_dim/P_dom"/>
</dbReference>